<evidence type="ECO:0000256" key="2">
    <source>
        <dbReference type="SAM" id="MobiDB-lite"/>
    </source>
</evidence>
<evidence type="ECO:0000256" key="1">
    <source>
        <dbReference type="SAM" id="Coils"/>
    </source>
</evidence>
<gene>
    <name evidence="4" type="ORF">EPUL_003222</name>
</gene>
<proteinExistence type="predicted"/>
<sequence>MAASQKQDFSNSYNSTISLKSEDPYQSNLFGGESSEFSTKEPWPQPAQRSFDCHSRPRSKSYRQSRLSISIPIAPRTGSIDSVTATTSLSFSPLASSSQIQPCPSDSNAFLVALAGQERYVFELREELIKAEKELKRLKRNWACHETSKKNGEIRKIEPLRPISSLISDESENNNQGMIASQKSEADKRKELLENSKNSKNSKEMRRTFSGNHARTLSLLSPEKLIFHQSIESKHTQDQKAIEINTIRKSIISGTNRIITEPSYRVKNLYSPKNMTIGGKQLVDIAEDVKEGFKAGVLNFFEDLRQVTVGDEGISKNAASKNTTIDSLIDGLRPIAKANQDKMNNFNDLITSPEIHENLIDISPKAQKCSDMKLEANSLQTKSLKKNKKSKTLSLAISTVDELDDPWSIWDSPITKSPRWSGSTSTSNLTTPPDSGYFDQDLKITGQSLEDQVAILNDEHYSNSAFKTFSSGGLRGNLQNAWCSVLKEIEDSMIRQHNDRCGTAFQQQIAVCDLPRSSNETSIQEELLYMSR</sequence>
<keyword evidence="5" id="KW-1185">Reference proteome</keyword>
<protein>
    <recommendedName>
        <fullName evidence="3">DUF4048 domain-containing protein</fullName>
    </recommendedName>
</protein>
<organism evidence="4 5">
    <name type="scientific">Erysiphe pulchra</name>
    <dbReference type="NCBI Taxonomy" id="225359"/>
    <lineage>
        <taxon>Eukaryota</taxon>
        <taxon>Fungi</taxon>
        <taxon>Dikarya</taxon>
        <taxon>Ascomycota</taxon>
        <taxon>Pezizomycotina</taxon>
        <taxon>Leotiomycetes</taxon>
        <taxon>Erysiphales</taxon>
        <taxon>Erysiphaceae</taxon>
        <taxon>Erysiphe</taxon>
    </lineage>
</organism>
<feature type="compositionally biased region" description="Polar residues" evidence="2">
    <location>
        <begin position="1"/>
        <end position="29"/>
    </location>
</feature>
<feature type="coiled-coil region" evidence="1">
    <location>
        <begin position="114"/>
        <end position="141"/>
    </location>
</feature>
<feature type="region of interest" description="Disordered" evidence="2">
    <location>
        <begin position="165"/>
        <end position="207"/>
    </location>
</feature>
<accession>A0A2S4PUF2</accession>
<evidence type="ECO:0000259" key="3">
    <source>
        <dbReference type="Pfam" id="PF13257"/>
    </source>
</evidence>
<comment type="caution">
    <text evidence="4">The sequence shown here is derived from an EMBL/GenBank/DDBJ whole genome shotgun (WGS) entry which is preliminary data.</text>
</comment>
<feature type="compositionally biased region" description="Basic and acidic residues" evidence="2">
    <location>
        <begin position="184"/>
        <end position="194"/>
    </location>
</feature>
<dbReference type="EMBL" id="PEDP01000537">
    <property type="protein sequence ID" value="POS85661.1"/>
    <property type="molecule type" value="Genomic_DNA"/>
</dbReference>
<evidence type="ECO:0000313" key="4">
    <source>
        <dbReference type="EMBL" id="POS85661.1"/>
    </source>
</evidence>
<evidence type="ECO:0000313" key="5">
    <source>
        <dbReference type="Proteomes" id="UP000237438"/>
    </source>
</evidence>
<reference evidence="4 5" key="1">
    <citation type="submission" date="2017-10" db="EMBL/GenBank/DDBJ databases">
        <title>Development of genomic resources for the powdery mildew, Erysiphe pulchra.</title>
        <authorList>
            <person name="Wadl P.A."/>
            <person name="Mack B.M."/>
            <person name="Moore G."/>
            <person name="Beltz S.B."/>
        </authorList>
    </citation>
    <scope>NUCLEOTIDE SEQUENCE [LARGE SCALE GENOMIC DNA]</scope>
    <source>
        <strain evidence="4">Cflorida</strain>
    </source>
</reference>
<keyword evidence="1" id="KW-0175">Coiled coil</keyword>
<dbReference type="Proteomes" id="UP000237438">
    <property type="component" value="Unassembled WGS sequence"/>
</dbReference>
<feature type="domain" description="DUF4048" evidence="3">
    <location>
        <begin position="213"/>
        <end position="324"/>
    </location>
</feature>
<dbReference type="InterPro" id="IPR025122">
    <property type="entry name" value="DUF4048"/>
</dbReference>
<feature type="compositionally biased region" description="Polar residues" evidence="2">
    <location>
        <begin position="165"/>
        <end position="183"/>
    </location>
</feature>
<dbReference type="AlphaFoldDB" id="A0A2S4PUF2"/>
<feature type="region of interest" description="Disordered" evidence="2">
    <location>
        <begin position="1"/>
        <end position="59"/>
    </location>
</feature>
<name>A0A2S4PUF2_9PEZI</name>
<dbReference type="OrthoDB" id="4097086at2759"/>
<dbReference type="Pfam" id="PF13257">
    <property type="entry name" value="DUF4048"/>
    <property type="match status" value="1"/>
</dbReference>